<proteinExistence type="predicted"/>
<sequence>MEKELECKVFTDDFNGLMDKAIEMGAKMIAHEIQENILIESNNFDLIDSSDYLRIRISKDIFNNENKKFLTYKKRVNDTNVRHYDEYTIEFDSEENLKQILKFVKLDKQSSSKKERKSFEFMDARLDFDCWDKDFYPYPYLEIEVKDEEHLNEIINKLGINKDQISTESISELRSKLQES</sequence>
<evidence type="ECO:0000313" key="3">
    <source>
        <dbReference type="EMBL" id="OXZ27502.1"/>
    </source>
</evidence>
<name>A0A233VIM9_FINMA</name>
<dbReference type="PANTHER" id="PTHR21028:SF2">
    <property type="entry name" value="CYTH DOMAIN-CONTAINING PROTEIN"/>
    <property type="match status" value="1"/>
</dbReference>
<protein>
    <submittedName>
        <fullName evidence="2 4">Adenylate cyclase</fullName>
    </submittedName>
    <submittedName>
        <fullName evidence="5">CYTH domain-containing protein</fullName>
    </submittedName>
</protein>
<dbReference type="EMBL" id="JAHAIK010000003">
    <property type="protein sequence ID" value="MBS5964377.1"/>
    <property type="molecule type" value="Genomic_DNA"/>
</dbReference>
<dbReference type="PROSITE" id="PS51707">
    <property type="entry name" value="CYTH"/>
    <property type="match status" value="1"/>
</dbReference>
<evidence type="ECO:0000313" key="4">
    <source>
        <dbReference type="EMBL" id="OXZ32240.1"/>
    </source>
</evidence>
<dbReference type="Proteomes" id="UP000730862">
    <property type="component" value="Unassembled WGS sequence"/>
</dbReference>
<dbReference type="EMBL" id="PNHD01000001">
    <property type="protein sequence ID" value="PMC60898.1"/>
    <property type="molecule type" value="Genomic_DNA"/>
</dbReference>
<dbReference type="Proteomes" id="UP000215413">
    <property type="component" value="Unassembled WGS sequence"/>
</dbReference>
<evidence type="ECO:0000313" key="5">
    <source>
        <dbReference type="EMBL" id="PMC60898.1"/>
    </source>
</evidence>
<dbReference type="Pfam" id="PF01928">
    <property type="entry name" value="CYTH"/>
    <property type="match status" value="1"/>
</dbReference>
<dbReference type="RefSeq" id="WP_094205624.1">
    <property type="nucleotide sequence ID" value="NZ_CAUPKI010000001.1"/>
</dbReference>
<gene>
    <name evidence="3" type="ORF">B9N49_04030</name>
    <name evidence="4" type="ORF">B9N55_05340</name>
    <name evidence="5" type="ORF">CJ208_00490</name>
    <name evidence="2" type="ORF">KIA07_01775</name>
</gene>
<dbReference type="Gene3D" id="2.40.320.10">
    <property type="entry name" value="Hypothetical Protein Pfu-838710-001"/>
    <property type="match status" value="1"/>
</dbReference>
<dbReference type="CDD" id="cd07890">
    <property type="entry name" value="CYTH-like_AC_IV-like"/>
    <property type="match status" value="1"/>
</dbReference>
<reference evidence="2" key="4">
    <citation type="submission" date="2021-02" db="EMBL/GenBank/DDBJ databases">
        <title>Infant gut strain persistence is associated with maternal origin, phylogeny, and functional potential including surface adhesion and iron acquisition.</title>
        <authorList>
            <person name="Lou Y.C."/>
        </authorList>
    </citation>
    <scope>NUCLEOTIDE SEQUENCE</scope>
    <source>
        <strain evidence="2">L3_058_000G1_dasL3_058_000G1_concoct_72</strain>
    </source>
</reference>
<dbReference type="SUPFAM" id="SSF55154">
    <property type="entry name" value="CYTH-like phosphatases"/>
    <property type="match status" value="1"/>
</dbReference>
<organism evidence="4 7">
    <name type="scientific">Finegoldia magna</name>
    <name type="common">Peptostreptococcus magnus</name>
    <dbReference type="NCBI Taxonomy" id="1260"/>
    <lineage>
        <taxon>Bacteria</taxon>
        <taxon>Bacillati</taxon>
        <taxon>Bacillota</taxon>
        <taxon>Tissierellia</taxon>
        <taxon>Tissierellales</taxon>
        <taxon>Peptoniphilaceae</taxon>
        <taxon>Finegoldia</taxon>
    </lineage>
</organism>
<reference evidence="4" key="1">
    <citation type="journal article" date="2017" name="J. Clin. Microbiol.">
        <title>Finegoldia magna Isolated from Orthopedic Joint Implant-Associated Infections.</title>
        <authorList>
            <person name="Soderquist B."/>
            <person name="Bjorklund S."/>
            <person name="Hellmark B."/>
            <person name="Jensen A."/>
            <person name="Bruggemann H."/>
        </authorList>
    </citation>
    <scope>NUCLEOTIDE SEQUENCE</scope>
    <source>
        <strain evidence="4">12T273</strain>
        <strain evidence="3">CCUG 54800</strain>
    </source>
</reference>
<dbReference type="AlphaFoldDB" id="A0A233VIM9"/>
<dbReference type="Proteomes" id="UP000235723">
    <property type="component" value="Unassembled WGS sequence"/>
</dbReference>
<dbReference type="InterPro" id="IPR008173">
    <property type="entry name" value="Adenylyl_cyclase_CyaB"/>
</dbReference>
<evidence type="ECO:0000313" key="7">
    <source>
        <dbReference type="Proteomes" id="UP000215546"/>
    </source>
</evidence>
<reference evidence="5 8" key="3">
    <citation type="submission" date="2017-09" db="EMBL/GenBank/DDBJ databases">
        <title>Bacterial strain isolated from the female urinary microbiota.</title>
        <authorList>
            <person name="Thomas-White K."/>
            <person name="Kumar N."/>
            <person name="Forster S."/>
            <person name="Putonti C."/>
            <person name="Lawley T."/>
            <person name="Wolfe A.J."/>
        </authorList>
    </citation>
    <scope>NUCLEOTIDE SEQUENCE [LARGE SCALE GENOMIC DNA]</scope>
    <source>
        <strain evidence="5 8">UMB0115</strain>
    </source>
</reference>
<evidence type="ECO:0000313" key="8">
    <source>
        <dbReference type="Proteomes" id="UP000235723"/>
    </source>
</evidence>
<feature type="domain" description="CYTH" evidence="1">
    <location>
        <begin position="2"/>
        <end position="176"/>
    </location>
</feature>
<dbReference type="PANTHER" id="PTHR21028">
    <property type="entry name" value="SI:CH211-156B7.4"/>
    <property type="match status" value="1"/>
</dbReference>
<dbReference type="EMBL" id="NDYE01000012">
    <property type="protein sequence ID" value="OXZ32240.1"/>
    <property type="molecule type" value="Genomic_DNA"/>
</dbReference>
<evidence type="ECO:0000313" key="2">
    <source>
        <dbReference type="EMBL" id="MBS5964377.1"/>
    </source>
</evidence>
<comment type="caution">
    <text evidence="4">The sequence shown here is derived from an EMBL/GenBank/DDBJ whole genome shotgun (WGS) entry which is preliminary data.</text>
</comment>
<dbReference type="EMBL" id="NDYC01000019">
    <property type="protein sequence ID" value="OXZ27502.1"/>
    <property type="molecule type" value="Genomic_DNA"/>
</dbReference>
<dbReference type="InterPro" id="IPR023577">
    <property type="entry name" value="CYTH_domain"/>
</dbReference>
<accession>A0A233VIM9</accession>
<evidence type="ECO:0000259" key="1">
    <source>
        <dbReference type="PROSITE" id="PS51707"/>
    </source>
</evidence>
<evidence type="ECO:0000313" key="6">
    <source>
        <dbReference type="Proteomes" id="UP000215413"/>
    </source>
</evidence>
<dbReference type="InterPro" id="IPR033469">
    <property type="entry name" value="CYTH-like_dom_sf"/>
</dbReference>
<dbReference type="Proteomes" id="UP000215546">
    <property type="component" value="Unassembled WGS sequence"/>
</dbReference>
<reference evidence="6 7" key="2">
    <citation type="submission" date="2017-04" db="EMBL/GenBank/DDBJ databases">
        <title>Finegoldia magna isolated from orthopedic joint implant-associated infections.</title>
        <authorList>
            <person name="Bjorklund S."/>
            <person name="Bruggemann H."/>
            <person name="Jensen A."/>
            <person name="Hellmark B."/>
            <person name="Soderquist B."/>
        </authorList>
    </citation>
    <scope>NUCLEOTIDE SEQUENCE [LARGE SCALE GENOMIC DNA]</scope>
    <source>
        <strain evidence="7">12T273</strain>
        <strain evidence="6">CCUG 54800</strain>
    </source>
</reference>